<dbReference type="PANTHER" id="PTHR36151:SF3">
    <property type="entry name" value="ER-BOUND OXYGENASE MPAB_MPAB'_RUBBER OXYGENASE CATALYTIC DOMAIN-CONTAINING PROTEIN"/>
    <property type="match status" value="1"/>
</dbReference>
<dbReference type="PANTHER" id="PTHR36151">
    <property type="entry name" value="BLR2777 PROTEIN"/>
    <property type="match status" value="1"/>
</dbReference>
<dbReference type="GO" id="GO:0016491">
    <property type="term" value="F:oxidoreductase activity"/>
    <property type="evidence" value="ECO:0007669"/>
    <property type="project" value="InterPro"/>
</dbReference>
<evidence type="ECO:0000259" key="1">
    <source>
        <dbReference type="Pfam" id="PF09995"/>
    </source>
</evidence>
<dbReference type="Proteomes" id="UP000256269">
    <property type="component" value="Unassembled WGS sequence"/>
</dbReference>
<proteinExistence type="predicted"/>
<comment type="caution">
    <text evidence="2">The sequence shown here is derived from an EMBL/GenBank/DDBJ whole genome shotgun (WGS) entry which is preliminary data.</text>
</comment>
<keyword evidence="3" id="KW-1185">Reference proteome</keyword>
<protein>
    <submittedName>
        <fullName evidence="2">Uncharacterized protein (DUF2236 family)</fullName>
    </submittedName>
</protein>
<gene>
    <name evidence="2" type="ORF">BCF44_103233</name>
</gene>
<dbReference type="EMBL" id="QUNO01000003">
    <property type="protein sequence ID" value="REH51784.1"/>
    <property type="molecule type" value="Genomic_DNA"/>
</dbReference>
<evidence type="ECO:0000313" key="3">
    <source>
        <dbReference type="Proteomes" id="UP000256269"/>
    </source>
</evidence>
<name>A0A3E0HZ87_9PSEU</name>
<reference evidence="2 3" key="1">
    <citation type="submission" date="2018-08" db="EMBL/GenBank/DDBJ databases">
        <title>Genomic Encyclopedia of Archaeal and Bacterial Type Strains, Phase II (KMG-II): from individual species to whole genera.</title>
        <authorList>
            <person name="Goeker M."/>
        </authorList>
    </citation>
    <scope>NUCLEOTIDE SEQUENCE [LARGE SCALE GENOMIC DNA]</scope>
    <source>
        <strain evidence="2 3">DSM 45791</strain>
    </source>
</reference>
<organism evidence="2 3">
    <name type="scientific">Kutzneria buriramensis</name>
    <dbReference type="NCBI Taxonomy" id="1045776"/>
    <lineage>
        <taxon>Bacteria</taxon>
        <taxon>Bacillati</taxon>
        <taxon>Actinomycetota</taxon>
        <taxon>Actinomycetes</taxon>
        <taxon>Pseudonocardiales</taxon>
        <taxon>Pseudonocardiaceae</taxon>
        <taxon>Kutzneria</taxon>
    </lineage>
</organism>
<evidence type="ECO:0000313" key="2">
    <source>
        <dbReference type="EMBL" id="REH51784.1"/>
    </source>
</evidence>
<accession>A0A3E0HZ87</accession>
<feature type="domain" description="ER-bound oxygenase mpaB/mpaB'/Rubber oxygenase catalytic" evidence="1">
    <location>
        <begin position="11"/>
        <end position="244"/>
    </location>
</feature>
<dbReference type="AlphaFoldDB" id="A0A3E0HZ87"/>
<sequence>MDLAGPGSLHWRHAGDNRVLLLLVRVGLMQLMHPGLGAGVRDHSDFFGEPWERIIRSVPQIQGVTFDWPDAAATARKITAYHVDITGVDEQGRRYHALDPETYFWAHLTIFDTMIRAIELFDHELSPTERERFYAESLDAFRLYGVSDRFAPPDWAGYERYLDRMCRENLELTPVAQGLLAFVEEPPERFPLVPQPIYRLLKRPFGKFLWWVNRGTLHPAIRQRIGVTWTAVDERRLRIFAKIVHGAWPLVPYRLRYSPRSRSAMKRVAGAR</sequence>
<dbReference type="Pfam" id="PF09995">
    <property type="entry name" value="MPAB_Lcp_cat"/>
    <property type="match status" value="1"/>
</dbReference>
<dbReference type="InterPro" id="IPR018713">
    <property type="entry name" value="MPAB/Lcp_cat_dom"/>
</dbReference>
<dbReference type="RefSeq" id="WP_116173827.1">
    <property type="nucleotide sequence ID" value="NZ_CP144375.1"/>
</dbReference>